<feature type="region of interest" description="Disordered" evidence="1">
    <location>
        <begin position="529"/>
        <end position="580"/>
    </location>
</feature>
<dbReference type="AlphaFoldDB" id="A0A397SJP1"/>
<dbReference type="Pfam" id="PF14661">
    <property type="entry name" value="HAUS6_N"/>
    <property type="match status" value="1"/>
</dbReference>
<feature type="compositionally biased region" description="Polar residues" evidence="1">
    <location>
        <begin position="531"/>
        <end position="543"/>
    </location>
</feature>
<dbReference type="PANTHER" id="PTHR16151">
    <property type="entry name" value="HAUS AUGMIN-LIKE COMPLEX SUBUNIT 6"/>
    <property type="match status" value="1"/>
</dbReference>
<feature type="domain" description="HAUS augmin-like complex subunit 6 N-terminal" evidence="2">
    <location>
        <begin position="1"/>
        <end position="175"/>
    </location>
</feature>
<comment type="caution">
    <text evidence="3">The sequence shown here is derived from an EMBL/GenBank/DDBJ whole genome shotgun (WGS) entry which is preliminary data.</text>
</comment>
<evidence type="ECO:0000256" key="1">
    <source>
        <dbReference type="SAM" id="MobiDB-lite"/>
    </source>
</evidence>
<dbReference type="GO" id="GO:0070652">
    <property type="term" value="C:HAUS complex"/>
    <property type="evidence" value="ECO:0007669"/>
    <property type="project" value="InterPro"/>
</dbReference>
<dbReference type="GO" id="GO:1990498">
    <property type="term" value="C:mitotic spindle microtubule"/>
    <property type="evidence" value="ECO:0007669"/>
    <property type="project" value="TreeGrafter"/>
</dbReference>
<keyword evidence="4" id="KW-1185">Reference proteome</keyword>
<dbReference type="OrthoDB" id="5575722at2759"/>
<reference evidence="3 4" key="1">
    <citation type="submission" date="2018-06" db="EMBL/GenBank/DDBJ databases">
        <title>Comparative genomics reveals the genomic features of Rhizophagus irregularis, R. cerebriforme, R. diaphanum and Gigaspora rosea, and their symbiotic lifestyle signature.</title>
        <authorList>
            <person name="Morin E."/>
            <person name="San Clemente H."/>
            <person name="Chen E.C.H."/>
            <person name="De La Providencia I."/>
            <person name="Hainaut M."/>
            <person name="Kuo A."/>
            <person name="Kohler A."/>
            <person name="Murat C."/>
            <person name="Tang N."/>
            <person name="Roy S."/>
            <person name="Loubradou J."/>
            <person name="Henrissat B."/>
            <person name="Grigoriev I.V."/>
            <person name="Corradi N."/>
            <person name="Roux C."/>
            <person name="Martin F.M."/>
        </authorList>
    </citation>
    <scope>NUCLEOTIDE SEQUENCE [LARGE SCALE GENOMIC DNA]</scope>
    <source>
        <strain evidence="3 4">DAOM 227022</strain>
    </source>
</reference>
<dbReference type="InterPro" id="IPR028163">
    <property type="entry name" value="HAUS_6_N"/>
</dbReference>
<sequence length="580" mass="67866">MELIVWFLFNELDDNLAKDRFFDCWPVITYAHSVKFRNIAYKWLEHLKKEGCLGYTDIILRRSAFDECQGERFERIIMAFSNYVIKVSLDREHQDYCQVFPNNFKILKESTPDLLKAILKIHIKIQTDKFIIETQERLACQENWKNLANILTERLHDITEKKNELEREISEFYKGKLVLETFDDLSIEQISSIKLQKLEIARSTWNLCISWIKNNQNFTGSIEDIIYDRANKYRLDGQELLLEVPEIMMTIWENFFQKERINPYQGGKKDLKSLLKLWRFSLQTLIEHHRTKGLSCNKYDKFENENLSCTLNKLEEYLSAQQEQAKSLFSLKNLLRRRLNEIDKSIRLLRVDHSRSLTLGYNEDTEGRNMFVTLKVPSFNFKCDIFTNQIDDDKEMVELKLGHKFTTPKRKRSVQLIEFNKLQEVSIPKPTDMKKGLKSTSNSRLNMTKLSEKPSLATKLPVITKTPLDILTIDIVDHVANEEDSPLSHLPPQYANEEGNGVDFKVHSICEPLNAMGEEMFKPKKEIMRTPRNSNSTPQTRTIKSALKPETGSKATSIRSVRFDTPTPLMDETPPTTWND</sequence>
<accession>A0A397SJP1</accession>
<dbReference type="InterPro" id="IPR026797">
    <property type="entry name" value="HAUS_6"/>
</dbReference>
<dbReference type="GO" id="GO:0051225">
    <property type="term" value="P:spindle assembly"/>
    <property type="evidence" value="ECO:0007669"/>
    <property type="project" value="InterPro"/>
</dbReference>
<dbReference type="GO" id="GO:0008017">
    <property type="term" value="F:microtubule binding"/>
    <property type="evidence" value="ECO:0007669"/>
    <property type="project" value="TreeGrafter"/>
</dbReference>
<dbReference type="STRING" id="658196.A0A397SJP1"/>
<evidence type="ECO:0000259" key="2">
    <source>
        <dbReference type="Pfam" id="PF14661"/>
    </source>
</evidence>
<protein>
    <submittedName>
        <fullName evidence="3">HAUS augmin-like complex subunit 6 N-terminus-domain-containing protein</fullName>
    </submittedName>
</protein>
<gene>
    <name evidence="3" type="ORF">C1645_808880</name>
</gene>
<dbReference type="Proteomes" id="UP000265703">
    <property type="component" value="Unassembled WGS sequence"/>
</dbReference>
<evidence type="ECO:0000313" key="3">
    <source>
        <dbReference type="EMBL" id="RIA84207.1"/>
    </source>
</evidence>
<name>A0A397SJP1_9GLOM</name>
<proteinExistence type="predicted"/>
<dbReference type="PANTHER" id="PTHR16151:SF2">
    <property type="entry name" value="HAUS AUGMIN-LIKE COMPLEX SUBUNIT 6"/>
    <property type="match status" value="1"/>
</dbReference>
<dbReference type="EMBL" id="QKYT01000510">
    <property type="protein sequence ID" value="RIA84207.1"/>
    <property type="molecule type" value="Genomic_DNA"/>
</dbReference>
<evidence type="ECO:0000313" key="4">
    <source>
        <dbReference type="Proteomes" id="UP000265703"/>
    </source>
</evidence>
<organism evidence="3 4">
    <name type="scientific">Glomus cerebriforme</name>
    <dbReference type="NCBI Taxonomy" id="658196"/>
    <lineage>
        <taxon>Eukaryota</taxon>
        <taxon>Fungi</taxon>
        <taxon>Fungi incertae sedis</taxon>
        <taxon>Mucoromycota</taxon>
        <taxon>Glomeromycotina</taxon>
        <taxon>Glomeromycetes</taxon>
        <taxon>Glomerales</taxon>
        <taxon>Glomeraceae</taxon>
        <taxon>Glomus</taxon>
    </lineage>
</organism>